<gene>
    <name evidence="2" type="ORF">Malapachy_1492</name>
</gene>
<feature type="compositionally biased region" description="Polar residues" evidence="1">
    <location>
        <begin position="345"/>
        <end position="354"/>
    </location>
</feature>
<feature type="compositionally biased region" description="Low complexity" evidence="1">
    <location>
        <begin position="453"/>
        <end position="466"/>
    </location>
</feature>
<proteinExistence type="predicted"/>
<feature type="region of interest" description="Disordered" evidence="1">
    <location>
        <begin position="341"/>
        <end position="360"/>
    </location>
</feature>
<feature type="compositionally biased region" description="Polar residues" evidence="1">
    <location>
        <begin position="91"/>
        <end position="107"/>
    </location>
</feature>
<feature type="compositionally biased region" description="Polar residues" evidence="1">
    <location>
        <begin position="510"/>
        <end position="524"/>
    </location>
</feature>
<organism evidence="2 3">
    <name type="scientific">Malassezia pachydermatis</name>
    <dbReference type="NCBI Taxonomy" id="77020"/>
    <lineage>
        <taxon>Eukaryota</taxon>
        <taxon>Fungi</taxon>
        <taxon>Dikarya</taxon>
        <taxon>Basidiomycota</taxon>
        <taxon>Ustilaginomycotina</taxon>
        <taxon>Malasseziomycetes</taxon>
        <taxon>Malasseziales</taxon>
        <taxon>Malasseziaceae</taxon>
        <taxon>Malassezia</taxon>
    </lineage>
</organism>
<accession>A0A0M8MME5</accession>
<reference evidence="2 3" key="1">
    <citation type="submission" date="2015-07" db="EMBL/GenBank/DDBJ databases">
        <title>Draft Genome Sequence of Malassezia furfur CBS1878 and Malassezia pachydermatis CBS1879.</title>
        <authorList>
            <person name="Triana S."/>
            <person name="Ohm R."/>
            <person name="Gonzalez A."/>
            <person name="DeCock H."/>
            <person name="Restrepo S."/>
            <person name="Celis A."/>
        </authorList>
    </citation>
    <scope>NUCLEOTIDE SEQUENCE [LARGE SCALE GENOMIC DNA]</scope>
    <source>
        <strain evidence="2 3">CBS 1879</strain>
    </source>
</reference>
<dbReference type="STRING" id="77020.A0A0M8MME5"/>
<feature type="region of interest" description="Disordered" evidence="1">
    <location>
        <begin position="422"/>
        <end position="524"/>
    </location>
</feature>
<protein>
    <submittedName>
        <fullName evidence="2">Uncharacterized protein</fullName>
    </submittedName>
</protein>
<sequence length="524" mass="55134">MDRARSPFQETVDSFGSSFIDFSKAGPDFGSFSFDDASTLTEMPGTLGLASTSSSELPSNLSAPFHFVPARRDMPSMSGMLVPPDLDGLESSPSNGSTCSMLSQSKPASLPMKDVTSKDSHNSDPMTVPSMTGGIVESPPCTPQQTNRGLPMVGSNSGSQPVSTNTSPQQAPIRQMQRMRLHTMHSSPALVEKPMDMMYESYAHSPLFSHLHGMAPSGWPAAMGFAPNTSHPFSSMGMHAMATTAFINPSSTQVAGVPRGETGAYTPNNAPPSHAQLPESAKPVSPSRRRSHVALRAPRKAQSTPLFEAYVPADGHTHVSVPTSPSKGRSTPKVVRRLASHRRMSNQGTGTANEGKTFPGRLHMRGSMAALREASAMQASTIKGASASASAAGGARKPITLSFVHYGIEDAEELCSAVAPSGSYKVPLRSAKDSDEEGDGDGDGDPDGDGDGELAPSAWAPASQSSRHASPNEPTTPQNPSDLMPSPVPYSTSPSTAPIRPSAAKPMTLRRTTTNLKDYMQDNA</sequence>
<dbReference type="VEuPathDB" id="FungiDB:Malapachy_1492"/>
<evidence type="ECO:0000256" key="1">
    <source>
        <dbReference type="SAM" id="MobiDB-lite"/>
    </source>
</evidence>
<dbReference type="GeneID" id="28727871"/>
<dbReference type="EMBL" id="LGAV01000007">
    <property type="protein sequence ID" value="KOS13057.1"/>
    <property type="molecule type" value="Genomic_DNA"/>
</dbReference>
<comment type="caution">
    <text evidence="2">The sequence shown here is derived from an EMBL/GenBank/DDBJ whole genome shotgun (WGS) entry which is preliminary data.</text>
</comment>
<feature type="compositionally biased region" description="Polar residues" evidence="1">
    <location>
        <begin position="467"/>
        <end position="481"/>
    </location>
</feature>
<dbReference type="RefSeq" id="XP_017990689.1">
    <property type="nucleotide sequence ID" value="XM_018135996.1"/>
</dbReference>
<evidence type="ECO:0000313" key="3">
    <source>
        <dbReference type="Proteomes" id="UP000037751"/>
    </source>
</evidence>
<keyword evidence="3" id="KW-1185">Reference proteome</keyword>
<dbReference type="OrthoDB" id="3354882at2759"/>
<feature type="region of interest" description="Disordered" evidence="1">
    <location>
        <begin position="252"/>
        <end position="301"/>
    </location>
</feature>
<feature type="compositionally biased region" description="Polar residues" evidence="1">
    <location>
        <begin position="143"/>
        <end position="170"/>
    </location>
</feature>
<feature type="compositionally biased region" description="Basic residues" evidence="1">
    <location>
        <begin position="287"/>
        <end position="299"/>
    </location>
</feature>
<dbReference type="Proteomes" id="UP000037751">
    <property type="component" value="Unassembled WGS sequence"/>
</dbReference>
<feature type="compositionally biased region" description="Low complexity" evidence="1">
    <location>
        <begin position="489"/>
        <end position="498"/>
    </location>
</feature>
<name>A0A0M8MME5_9BASI</name>
<feature type="region of interest" description="Disordered" evidence="1">
    <location>
        <begin position="84"/>
        <end position="170"/>
    </location>
</feature>
<dbReference type="AlphaFoldDB" id="A0A0M8MME5"/>
<feature type="compositionally biased region" description="Acidic residues" evidence="1">
    <location>
        <begin position="434"/>
        <end position="452"/>
    </location>
</feature>
<evidence type="ECO:0000313" key="2">
    <source>
        <dbReference type="EMBL" id="KOS13057.1"/>
    </source>
</evidence>